<dbReference type="GO" id="GO:0016020">
    <property type="term" value="C:membrane"/>
    <property type="evidence" value="ECO:0007669"/>
    <property type="project" value="TreeGrafter"/>
</dbReference>
<evidence type="ECO:0008006" key="5">
    <source>
        <dbReference type="Google" id="ProtNLM"/>
    </source>
</evidence>
<feature type="region of interest" description="Disordered" evidence="1">
    <location>
        <begin position="35"/>
        <end position="56"/>
    </location>
</feature>
<dbReference type="GO" id="GO:0007158">
    <property type="term" value="P:neuron cell-cell adhesion"/>
    <property type="evidence" value="ECO:0007669"/>
    <property type="project" value="TreeGrafter"/>
</dbReference>
<feature type="chain" id="PRO_5041912261" description="Reelin domain-containing protein" evidence="2">
    <location>
        <begin position="36"/>
        <end position="318"/>
    </location>
</feature>
<dbReference type="AlphaFoldDB" id="A0AAD8YX20"/>
<evidence type="ECO:0000313" key="3">
    <source>
        <dbReference type="EMBL" id="KAK1787280.1"/>
    </source>
</evidence>
<evidence type="ECO:0000313" key="4">
    <source>
        <dbReference type="Proteomes" id="UP001239994"/>
    </source>
</evidence>
<proteinExistence type="predicted"/>
<gene>
    <name evidence="3" type="ORF">P4O66_002791</name>
</gene>
<dbReference type="Proteomes" id="UP001239994">
    <property type="component" value="Unassembled WGS sequence"/>
</dbReference>
<evidence type="ECO:0000256" key="2">
    <source>
        <dbReference type="SAM" id="SignalP"/>
    </source>
</evidence>
<keyword evidence="2" id="KW-0732">Signal</keyword>
<feature type="signal peptide" evidence="2">
    <location>
        <begin position="1"/>
        <end position="35"/>
    </location>
</feature>
<sequence length="318" mass="34072">MYCEAARKPRTGSGMARRVARLALLLLGVSLTATATKSGGKPQEDKDKQNEAESPCEVKTVTVSTLPVLRENEFSFTGAGSGSMAGGESRLLLFVRTDVPGQISVLDDLDNTALPYFTLGSSADQQVWWRNGSSPLCGSGFASARLTHSEPLFVFAVIAEPCEGVYSAVEWAAPQMSEISATGLMSGSAGARSSLGPWVGPGRVESSGPVHILWVRVELPSQTATPKAGFNLPGATRTVPQSVVFVLGRQPSSSPEADRDRGMWETMVLCSTALGTHHGEALFQYQESMIHLFPMNLLPPQCLKFLYSPGQKYHILPL</sequence>
<organism evidence="3 4">
    <name type="scientific">Electrophorus voltai</name>
    <dbReference type="NCBI Taxonomy" id="2609070"/>
    <lineage>
        <taxon>Eukaryota</taxon>
        <taxon>Metazoa</taxon>
        <taxon>Chordata</taxon>
        <taxon>Craniata</taxon>
        <taxon>Vertebrata</taxon>
        <taxon>Euteleostomi</taxon>
        <taxon>Actinopterygii</taxon>
        <taxon>Neopterygii</taxon>
        <taxon>Teleostei</taxon>
        <taxon>Ostariophysi</taxon>
        <taxon>Gymnotiformes</taxon>
        <taxon>Gymnotoidei</taxon>
        <taxon>Gymnotidae</taxon>
        <taxon>Electrophorus</taxon>
    </lineage>
</organism>
<dbReference type="GO" id="GO:0005768">
    <property type="term" value="C:endosome"/>
    <property type="evidence" value="ECO:0007669"/>
    <property type="project" value="TreeGrafter"/>
</dbReference>
<feature type="compositionally biased region" description="Basic and acidic residues" evidence="1">
    <location>
        <begin position="42"/>
        <end position="51"/>
    </location>
</feature>
<name>A0AAD8YX20_9TELE</name>
<dbReference type="PANTHER" id="PTHR16592">
    <property type="entry name" value="ASTROTACTIN-1-LIKE"/>
    <property type="match status" value="1"/>
</dbReference>
<dbReference type="InterPro" id="IPR026995">
    <property type="entry name" value="Astrotactin"/>
</dbReference>
<protein>
    <recommendedName>
        <fullName evidence="5">Reelin domain-containing protein</fullName>
    </recommendedName>
</protein>
<keyword evidence="4" id="KW-1185">Reference proteome</keyword>
<dbReference type="GO" id="GO:0001764">
    <property type="term" value="P:neuron migration"/>
    <property type="evidence" value="ECO:0007669"/>
    <property type="project" value="InterPro"/>
</dbReference>
<comment type="caution">
    <text evidence="3">The sequence shown here is derived from an EMBL/GenBank/DDBJ whole genome shotgun (WGS) entry which is preliminary data.</text>
</comment>
<accession>A0AAD8YX20</accession>
<evidence type="ECO:0000256" key="1">
    <source>
        <dbReference type="SAM" id="MobiDB-lite"/>
    </source>
</evidence>
<dbReference type="PANTHER" id="PTHR16592:SF2">
    <property type="entry name" value="ASTROTACTIN-2"/>
    <property type="match status" value="1"/>
</dbReference>
<reference evidence="3" key="1">
    <citation type="submission" date="2023-03" db="EMBL/GenBank/DDBJ databases">
        <title>Electrophorus voltai genome.</title>
        <authorList>
            <person name="Bian C."/>
        </authorList>
    </citation>
    <scope>NUCLEOTIDE SEQUENCE</scope>
    <source>
        <strain evidence="3">CB-2022</strain>
        <tissue evidence="3">Muscle</tissue>
    </source>
</reference>
<dbReference type="EMBL" id="JAROKS010000023">
    <property type="protein sequence ID" value="KAK1787280.1"/>
    <property type="molecule type" value="Genomic_DNA"/>
</dbReference>